<dbReference type="GO" id="GO:0016740">
    <property type="term" value="F:transferase activity"/>
    <property type="evidence" value="ECO:0007669"/>
    <property type="project" value="UniProtKB-KW"/>
</dbReference>
<protein>
    <submittedName>
        <fullName evidence="2">GNAT family N-acetyltransferase</fullName>
    </submittedName>
</protein>
<evidence type="ECO:0000313" key="3">
    <source>
        <dbReference type="Proteomes" id="UP000276603"/>
    </source>
</evidence>
<keyword evidence="3" id="KW-1185">Reference proteome</keyword>
<keyword evidence="2" id="KW-0808">Transferase</keyword>
<dbReference type="EMBL" id="RBCJ01000006">
    <property type="protein sequence ID" value="RKN76932.1"/>
    <property type="molecule type" value="Genomic_DNA"/>
</dbReference>
<organism evidence="2 3">
    <name type="scientific">Ulvibacterium marinum</name>
    <dbReference type="NCBI Taxonomy" id="2419782"/>
    <lineage>
        <taxon>Bacteria</taxon>
        <taxon>Pseudomonadati</taxon>
        <taxon>Bacteroidota</taxon>
        <taxon>Flavobacteriia</taxon>
        <taxon>Flavobacteriales</taxon>
        <taxon>Flavobacteriaceae</taxon>
        <taxon>Ulvibacterium</taxon>
    </lineage>
</organism>
<dbReference type="OrthoDB" id="1422531at2"/>
<evidence type="ECO:0000259" key="1">
    <source>
        <dbReference type="Pfam" id="PF13480"/>
    </source>
</evidence>
<dbReference type="Pfam" id="PF13480">
    <property type="entry name" value="Acetyltransf_6"/>
    <property type="match status" value="1"/>
</dbReference>
<sequence>MQSNPFTSNIFTTTWSKHFNNDKLGISFDFFENISFIKHKFLNLYINVGTTVTKGITYSLTKSNPQDLGDEVFLIYDVPAYFAALEPLDGPLKRIIVKQYPGYLIELHGFKDLNGYMNVAFNRKSRYKLKSYKRQLEANYDIQYRMYYGDISRNEYDLIFEQFRQLLVKRYEDKRVSNNNLEDQEWSFYKEVVYPMILNKKASLYVVFDNKEPIGVMLNYMSGNAIHVAITVFDIEYRKSNVGTVNIMNLIEWSLENNFRILDFSKGHYDYKQRWGSLKYDFEYHIIYNSNSFYSKSIAFSLKYLFQLKQYLRDKKVNELLHKFTFMFGKKTKAANK</sequence>
<gene>
    <name evidence="2" type="ORF">D7Z94_24455</name>
</gene>
<dbReference type="Gene3D" id="3.40.630.30">
    <property type="match status" value="1"/>
</dbReference>
<dbReference type="RefSeq" id="WP_120714278.1">
    <property type="nucleotide sequence ID" value="NZ_RBCJ01000006.1"/>
</dbReference>
<dbReference type="Proteomes" id="UP000276603">
    <property type="component" value="Unassembled WGS sequence"/>
</dbReference>
<feature type="domain" description="BioF2-like acetyltransferase" evidence="1">
    <location>
        <begin position="123"/>
        <end position="273"/>
    </location>
</feature>
<comment type="caution">
    <text evidence="2">The sequence shown here is derived from an EMBL/GenBank/DDBJ whole genome shotgun (WGS) entry which is preliminary data.</text>
</comment>
<reference evidence="2 3" key="1">
    <citation type="submission" date="2018-10" db="EMBL/GenBank/DDBJ databases">
        <title>Ulvibacterium marinum gen. nov., sp. nov., a novel marine bacterium of the family Flavobacteriaceae, isolated from a culture of the green alga Ulva prolifera.</title>
        <authorList>
            <person name="Zhang Z."/>
        </authorList>
    </citation>
    <scope>NUCLEOTIDE SEQUENCE [LARGE SCALE GENOMIC DNA]</scope>
    <source>
        <strain evidence="2 3">CCMM003</strain>
    </source>
</reference>
<dbReference type="InterPro" id="IPR038740">
    <property type="entry name" value="BioF2-like_GNAT_dom"/>
</dbReference>
<dbReference type="InterPro" id="IPR016181">
    <property type="entry name" value="Acyl_CoA_acyltransferase"/>
</dbReference>
<dbReference type="AlphaFoldDB" id="A0A3B0BVB5"/>
<evidence type="ECO:0000313" key="2">
    <source>
        <dbReference type="EMBL" id="RKN76932.1"/>
    </source>
</evidence>
<proteinExistence type="predicted"/>
<accession>A0A3B0BVB5</accession>
<name>A0A3B0BVB5_9FLAO</name>
<dbReference type="SUPFAM" id="SSF55729">
    <property type="entry name" value="Acyl-CoA N-acyltransferases (Nat)"/>
    <property type="match status" value="1"/>
</dbReference>